<name>A0A067QBJ6_9AGAM</name>
<dbReference type="SUPFAM" id="SSF103473">
    <property type="entry name" value="MFS general substrate transporter"/>
    <property type="match status" value="1"/>
</dbReference>
<keyword evidence="9" id="KW-1185">Reference proteome</keyword>
<keyword evidence="4 6" id="KW-0472">Membrane</keyword>
<feature type="transmembrane region" description="Helical" evidence="6">
    <location>
        <begin position="119"/>
        <end position="138"/>
    </location>
</feature>
<evidence type="ECO:0000259" key="7">
    <source>
        <dbReference type="PROSITE" id="PS50850"/>
    </source>
</evidence>
<evidence type="ECO:0000256" key="6">
    <source>
        <dbReference type="SAM" id="Phobius"/>
    </source>
</evidence>
<evidence type="ECO:0000313" key="9">
    <source>
        <dbReference type="Proteomes" id="UP000027265"/>
    </source>
</evidence>
<evidence type="ECO:0000313" key="8">
    <source>
        <dbReference type="EMBL" id="KDQ59941.1"/>
    </source>
</evidence>
<dbReference type="AlphaFoldDB" id="A0A067QBJ6"/>
<dbReference type="InterPro" id="IPR036259">
    <property type="entry name" value="MFS_trans_sf"/>
</dbReference>
<proteinExistence type="predicted"/>
<dbReference type="InterPro" id="IPR005829">
    <property type="entry name" value="Sugar_transporter_CS"/>
</dbReference>
<feature type="domain" description="Major facilitator superfamily (MFS) profile" evidence="7">
    <location>
        <begin position="53"/>
        <end position="512"/>
    </location>
</feature>
<feature type="transmembrane region" description="Helical" evidence="6">
    <location>
        <begin position="177"/>
        <end position="199"/>
    </location>
</feature>
<keyword evidence="3 6" id="KW-1133">Transmembrane helix</keyword>
<dbReference type="PANTHER" id="PTHR23501">
    <property type="entry name" value="MAJOR FACILITATOR SUPERFAMILY"/>
    <property type="match status" value="1"/>
</dbReference>
<feature type="transmembrane region" description="Helical" evidence="6">
    <location>
        <begin position="393"/>
        <end position="413"/>
    </location>
</feature>
<feature type="transmembrane region" description="Helical" evidence="6">
    <location>
        <begin position="278"/>
        <end position="300"/>
    </location>
</feature>
<reference evidence="9" key="1">
    <citation type="journal article" date="2014" name="Proc. Natl. Acad. Sci. U.S.A.">
        <title>Extensive sampling of basidiomycete genomes demonstrates inadequacy of the white-rot/brown-rot paradigm for wood decay fungi.</title>
        <authorList>
            <person name="Riley R."/>
            <person name="Salamov A.A."/>
            <person name="Brown D.W."/>
            <person name="Nagy L.G."/>
            <person name="Floudas D."/>
            <person name="Held B.W."/>
            <person name="Levasseur A."/>
            <person name="Lombard V."/>
            <person name="Morin E."/>
            <person name="Otillar R."/>
            <person name="Lindquist E.A."/>
            <person name="Sun H."/>
            <person name="LaButti K.M."/>
            <person name="Schmutz J."/>
            <person name="Jabbour D."/>
            <person name="Luo H."/>
            <person name="Baker S.E."/>
            <person name="Pisabarro A.G."/>
            <person name="Walton J.D."/>
            <person name="Blanchette R.A."/>
            <person name="Henrissat B."/>
            <person name="Martin F."/>
            <person name="Cullen D."/>
            <person name="Hibbett D.S."/>
            <person name="Grigoriev I.V."/>
        </authorList>
    </citation>
    <scope>NUCLEOTIDE SEQUENCE [LARGE SCALE GENOMIC DNA]</scope>
    <source>
        <strain evidence="9">MUCL 33604</strain>
    </source>
</reference>
<feature type="transmembrane region" description="Helical" evidence="6">
    <location>
        <begin position="419"/>
        <end position="440"/>
    </location>
</feature>
<dbReference type="PROSITE" id="PS50850">
    <property type="entry name" value="MFS"/>
    <property type="match status" value="1"/>
</dbReference>
<feature type="transmembrane region" description="Helical" evidence="6">
    <location>
        <begin position="211"/>
        <end position="231"/>
    </location>
</feature>
<evidence type="ECO:0000256" key="5">
    <source>
        <dbReference type="SAM" id="MobiDB-lite"/>
    </source>
</evidence>
<dbReference type="EMBL" id="KL197715">
    <property type="protein sequence ID" value="KDQ59941.1"/>
    <property type="molecule type" value="Genomic_DNA"/>
</dbReference>
<protein>
    <recommendedName>
        <fullName evidence="7">Major facilitator superfamily (MFS) profile domain-containing protein</fullName>
    </recommendedName>
</protein>
<comment type="subcellular location">
    <subcellularLocation>
        <location evidence="1">Membrane</location>
        <topology evidence="1">Multi-pass membrane protein</topology>
    </subcellularLocation>
</comment>
<feature type="transmembrane region" description="Helical" evidence="6">
    <location>
        <begin position="363"/>
        <end position="381"/>
    </location>
</feature>
<dbReference type="InParanoid" id="A0A067QBJ6"/>
<dbReference type="Pfam" id="PF07690">
    <property type="entry name" value="MFS_1"/>
    <property type="match status" value="1"/>
</dbReference>
<feature type="transmembrane region" description="Helical" evidence="6">
    <location>
        <begin position="251"/>
        <end position="272"/>
    </location>
</feature>
<dbReference type="InterPro" id="IPR020846">
    <property type="entry name" value="MFS_dom"/>
</dbReference>
<sequence length="575" mass="62002">MTINSSFQTTPLSITTTLPDHAADQSMDQAFPILAGSLDVPPSQLSSFRLFIAHAGAALTLFLATTDATVVSTSLPTIVGDLHASQTQYTWVAVAYLLTQTAFQPLYGRVSDIVGRKTILYSSMMIFATGSLLCGIAKNIMWLILARGLAGVGGGGIVSAVWVITAEIVPVRDRAKWSQALSVTWSCSAIAGPVLGGIFSSTHSRVVNWRWIFYLNLPVCLIAFLILEFSLHHVRLPTLKARSWSELKRTFDFFGLLLFMSGTSCIIIGLSFAPVHGWISPSTLCLMIVGSVFLLVGTWYEMRTKREALFPQAVFRSVTGGAVLIVSFLHNFAFNAGTFYLALYLQVANGLSPIQAGFMMLPYSLGSSLASLPAAWFIGYWQRRTKDTSGQKWVISVGLMISTLGFGLLNLLRDQSPKSMQIAFPLVAGVGIGMLFHAPYQVFTRAIDPKDIAAGTSAFFLTRFTGATVGLAVAGAIFSLRLPHMLPQGLTLTSPASGIDLASLQSLQPPPLKAEALRAVALSVRTIWTVCTPCLGFATLISCFIRTVAIDDSLPSQSQERLPSHTPQPSSESMA</sequence>
<feature type="transmembrane region" description="Helical" evidence="6">
    <location>
        <begin position="321"/>
        <end position="343"/>
    </location>
</feature>
<dbReference type="InterPro" id="IPR011701">
    <property type="entry name" value="MFS"/>
</dbReference>
<dbReference type="GO" id="GO:0022857">
    <property type="term" value="F:transmembrane transporter activity"/>
    <property type="evidence" value="ECO:0007669"/>
    <property type="project" value="InterPro"/>
</dbReference>
<accession>A0A067QBJ6</accession>
<keyword evidence="2 6" id="KW-0812">Transmembrane</keyword>
<feature type="transmembrane region" description="Helical" evidence="6">
    <location>
        <begin position="144"/>
        <end position="165"/>
    </location>
</feature>
<gene>
    <name evidence="8" type="ORF">JAAARDRAFT_153996</name>
</gene>
<dbReference type="PANTHER" id="PTHR23501:SF102">
    <property type="entry name" value="DRUG TRANSPORTER, PUTATIVE (AFU_ORTHOLOGUE AFUA_3G08530)-RELATED"/>
    <property type="match status" value="1"/>
</dbReference>
<dbReference type="Gene3D" id="1.20.1250.20">
    <property type="entry name" value="MFS general substrate transporter like domains"/>
    <property type="match status" value="1"/>
</dbReference>
<organism evidence="8 9">
    <name type="scientific">Jaapia argillacea MUCL 33604</name>
    <dbReference type="NCBI Taxonomy" id="933084"/>
    <lineage>
        <taxon>Eukaryota</taxon>
        <taxon>Fungi</taxon>
        <taxon>Dikarya</taxon>
        <taxon>Basidiomycota</taxon>
        <taxon>Agaricomycotina</taxon>
        <taxon>Agaricomycetes</taxon>
        <taxon>Agaricomycetidae</taxon>
        <taxon>Jaapiales</taxon>
        <taxon>Jaapiaceae</taxon>
        <taxon>Jaapia</taxon>
    </lineage>
</organism>
<evidence type="ECO:0000256" key="4">
    <source>
        <dbReference type="ARBA" id="ARBA00023136"/>
    </source>
</evidence>
<feature type="transmembrane region" description="Helical" evidence="6">
    <location>
        <begin position="452"/>
        <end position="478"/>
    </location>
</feature>
<feature type="region of interest" description="Disordered" evidence="5">
    <location>
        <begin position="556"/>
        <end position="575"/>
    </location>
</feature>
<dbReference type="OrthoDB" id="2351791at2759"/>
<dbReference type="PROSITE" id="PS00217">
    <property type="entry name" value="SUGAR_TRANSPORT_2"/>
    <property type="match status" value="1"/>
</dbReference>
<dbReference type="HOGENOM" id="CLU_000960_22_0_1"/>
<evidence type="ECO:0000256" key="1">
    <source>
        <dbReference type="ARBA" id="ARBA00004141"/>
    </source>
</evidence>
<dbReference type="GO" id="GO:0005886">
    <property type="term" value="C:plasma membrane"/>
    <property type="evidence" value="ECO:0007669"/>
    <property type="project" value="TreeGrafter"/>
</dbReference>
<evidence type="ECO:0000256" key="2">
    <source>
        <dbReference type="ARBA" id="ARBA00022692"/>
    </source>
</evidence>
<evidence type="ECO:0000256" key="3">
    <source>
        <dbReference type="ARBA" id="ARBA00022989"/>
    </source>
</evidence>
<dbReference type="Proteomes" id="UP000027265">
    <property type="component" value="Unassembled WGS sequence"/>
</dbReference>